<gene>
    <name evidence="1" type="ORF">ACFPCY_37020</name>
</gene>
<dbReference type="EMBL" id="JBHSIT010000014">
    <property type="protein sequence ID" value="MFC4912951.1"/>
    <property type="molecule type" value="Genomic_DNA"/>
</dbReference>
<evidence type="ECO:0000313" key="2">
    <source>
        <dbReference type="Proteomes" id="UP001595872"/>
    </source>
</evidence>
<name>A0ABV9UCM3_9ACTN</name>
<protein>
    <recommendedName>
        <fullName evidence="3">Sigma-70 family RNA polymerase sigma factor</fullName>
    </recommendedName>
</protein>
<proteinExistence type="predicted"/>
<organism evidence="1 2">
    <name type="scientific">Actinomadura gamaensis</name>
    <dbReference type="NCBI Taxonomy" id="1763541"/>
    <lineage>
        <taxon>Bacteria</taxon>
        <taxon>Bacillati</taxon>
        <taxon>Actinomycetota</taxon>
        <taxon>Actinomycetes</taxon>
        <taxon>Streptosporangiales</taxon>
        <taxon>Thermomonosporaceae</taxon>
        <taxon>Actinomadura</taxon>
    </lineage>
</organism>
<evidence type="ECO:0000313" key="1">
    <source>
        <dbReference type="EMBL" id="MFC4912951.1"/>
    </source>
</evidence>
<sequence length="282" mass="31120">MENWWRRFRSTTARGFVMCSTANAHGHGHRSVFEEGNALDAAEATFDLLMQGPAPLSLDGRQFGRGLPARECTLLEWRDLLLARETGVEVRDAVWAELVRRSRKHGASWTIGCVGIALPGLKRVAAPLTRDLQLASADDVVSDLLTAFLSGLQTINLDQHSIAPRLLWLAKRAAVRARRTETATLPIAPDDPACRTREPARGHEDFVLADAVAQRVVTAEEAELIGRTRLEKVPVSQVAVERGESARRLYRLREQAEQRLVAAIRAGKVTANSGGPERNQDR</sequence>
<dbReference type="Proteomes" id="UP001595872">
    <property type="component" value="Unassembled WGS sequence"/>
</dbReference>
<dbReference type="RefSeq" id="WP_378263384.1">
    <property type="nucleotide sequence ID" value="NZ_JBHSIT010000014.1"/>
</dbReference>
<comment type="caution">
    <text evidence="1">The sequence shown here is derived from an EMBL/GenBank/DDBJ whole genome shotgun (WGS) entry which is preliminary data.</text>
</comment>
<reference evidence="2" key="1">
    <citation type="journal article" date="2019" name="Int. J. Syst. Evol. Microbiol.">
        <title>The Global Catalogue of Microorganisms (GCM) 10K type strain sequencing project: providing services to taxonomists for standard genome sequencing and annotation.</title>
        <authorList>
            <consortium name="The Broad Institute Genomics Platform"/>
            <consortium name="The Broad Institute Genome Sequencing Center for Infectious Disease"/>
            <person name="Wu L."/>
            <person name="Ma J."/>
        </authorList>
    </citation>
    <scope>NUCLEOTIDE SEQUENCE [LARGE SCALE GENOMIC DNA]</scope>
    <source>
        <strain evidence="2">KLKA75</strain>
    </source>
</reference>
<evidence type="ECO:0008006" key="3">
    <source>
        <dbReference type="Google" id="ProtNLM"/>
    </source>
</evidence>
<accession>A0ABV9UCM3</accession>
<keyword evidence="2" id="KW-1185">Reference proteome</keyword>